<dbReference type="Gene3D" id="1.20.1280.50">
    <property type="match status" value="1"/>
</dbReference>
<organism evidence="2 3">
    <name type="scientific">Arabis alpina</name>
    <name type="common">Alpine rock-cress</name>
    <dbReference type="NCBI Taxonomy" id="50452"/>
    <lineage>
        <taxon>Eukaryota</taxon>
        <taxon>Viridiplantae</taxon>
        <taxon>Streptophyta</taxon>
        <taxon>Embryophyta</taxon>
        <taxon>Tracheophyta</taxon>
        <taxon>Spermatophyta</taxon>
        <taxon>Magnoliopsida</taxon>
        <taxon>eudicotyledons</taxon>
        <taxon>Gunneridae</taxon>
        <taxon>Pentapetalae</taxon>
        <taxon>rosids</taxon>
        <taxon>malvids</taxon>
        <taxon>Brassicales</taxon>
        <taxon>Brassicaceae</taxon>
        <taxon>Arabideae</taxon>
        <taxon>Arabis</taxon>
    </lineage>
</organism>
<dbReference type="OrthoDB" id="1063857at2759"/>
<dbReference type="PANTHER" id="PTHR31672:SF13">
    <property type="entry name" value="F-BOX PROTEIN CPR30-LIKE"/>
    <property type="match status" value="1"/>
</dbReference>
<proteinExistence type="predicted"/>
<feature type="domain" description="F-box" evidence="1">
    <location>
        <begin position="7"/>
        <end position="47"/>
    </location>
</feature>
<dbReference type="Gramene" id="KFK34060">
    <property type="protein sequence ID" value="KFK34060"/>
    <property type="gene ID" value="AALP_AA5G096900"/>
</dbReference>
<dbReference type="Pfam" id="PF07734">
    <property type="entry name" value="FBA_1"/>
    <property type="match status" value="1"/>
</dbReference>
<dbReference type="PANTHER" id="PTHR31672">
    <property type="entry name" value="BNACNNG10540D PROTEIN"/>
    <property type="match status" value="1"/>
</dbReference>
<dbReference type="EMBL" id="CM002873">
    <property type="protein sequence ID" value="KFK34060.1"/>
    <property type="molecule type" value="Genomic_DNA"/>
</dbReference>
<sequence>MAKFSDLSEDLVAKILSRVPLTSLIPVRSTCKLWNALSKKLILGKRAESKQQFLEFIKINSRVCSIKFDLRGIRNEEDEFIDPSTKQVSICDEIKVSRVFHCDGLLLCVTMEEDSSTRVMVWNPYLGQVRWIEPITKFHKLDGFALGFDNNGNHKILRFDYERGLRIDVYDFSSDSWRVLDIGPVSSEFRCRNGASLKGNAYFFDQEVIDNIVDYLVCFDFTTERLGPHLSLPFNPPYPSFQTLSLSSVRDEKLSVLYQHVSAIEIMEIWVTTEIEPNAVSWSKFLRVDMSLIFGLPDHFGAGSFFTDEEKKVAVVFNRSPDRLTNTIACIIGEDGYFKSVNIGEAASFSDYGLHVCSSYVPSLVQL</sequence>
<keyword evidence="3" id="KW-1185">Reference proteome</keyword>
<protein>
    <recommendedName>
        <fullName evidence="1">F-box domain-containing protein</fullName>
    </recommendedName>
</protein>
<name>A0A087GW08_ARAAL</name>
<dbReference type="Proteomes" id="UP000029120">
    <property type="component" value="Chromosome 5"/>
</dbReference>
<dbReference type="AlphaFoldDB" id="A0A087GW08"/>
<evidence type="ECO:0000313" key="2">
    <source>
        <dbReference type="EMBL" id="KFK34060.1"/>
    </source>
</evidence>
<dbReference type="NCBIfam" id="TIGR01640">
    <property type="entry name" value="F_box_assoc_1"/>
    <property type="match status" value="1"/>
</dbReference>
<dbReference type="SUPFAM" id="SSF81383">
    <property type="entry name" value="F-box domain"/>
    <property type="match status" value="1"/>
</dbReference>
<dbReference type="InterPro" id="IPR036047">
    <property type="entry name" value="F-box-like_dom_sf"/>
</dbReference>
<dbReference type="InterPro" id="IPR050796">
    <property type="entry name" value="SCF_F-box_component"/>
</dbReference>
<dbReference type="Pfam" id="PF00646">
    <property type="entry name" value="F-box"/>
    <property type="match status" value="1"/>
</dbReference>
<dbReference type="InterPro" id="IPR001810">
    <property type="entry name" value="F-box_dom"/>
</dbReference>
<dbReference type="InterPro" id="IPR006527">
    <property type="entry name" value="F-box-assoc_dom_typ1"/>
</dbReference>
<evidence type="ECO:0000313" key="3">
    <source>
        <dbReference type="Proteomes" id="UP000029120"/>
    </source>
</evidence>
<gene>
    <name evidence="2" type="ordered locus">AALP_Aa5g096900</name>
</gene>
<dbReference type="OMA" id="DIDWHEL"/>
<dbReference type="SUPFAM" id="SSF50965">
    <property type="entry name" value="Galactose oxidase, central domain"/>
    <property type="match status" value="1"/>
</dbReference>
<reference evidence="3" key="1">
    <citation type="journal article" date="2015" name="Nat. Plants">
        <title>Genome expansion of Arabis alpina linked with retrotransposition and reduced symmetric DNA methylation.</title>
        <authorList>
            <person name="Willing E.M."/>
            <person name="Rawat V."/>
            <person name="Mandakova T."/>
            <person name="Maumus F."/>
            <person name="James G.V."/>
            <person name="Nordstroem K.J."/>
            <person name="Becker C."/>
            <person name="Warthmann N."/>
            <person name="Chica C."/>
            <person name="Szarzynska B."/>
            <person name="Zytnicki M."/>
            <person name="Albani M.C."/>
            <person name="Kiefer C."/>
            <person name="Bergonzi S."/>
            <person name="Castaings L."/>
            <person name="Mateos J.L."/>
            <person name="Berns M.C."/>
            <person name="Bujdoso N."/>
            <person name="Piofczyk T."/>
            <person name="de Lorenzo L."/>
            <person name="Barrero-Sicilia C."/>
            <person name="Mateos I."/>
            <person name="Piednoel M."/>
            <person name="Hagmann J."/>
            <person name="Chen-Min-Tao R."/>
            <person name="Iglesias-Fernandez R."/>
            <person name="Schuster S.C."/>
            <person name="Alonso-Blanco C."/>
            <person name="Roudier F."/>
            <person name="Carbonero P."/>
            <person name="Paz-Ares J."/>
            <person name="Davis S.J."/>
            <person name="Pecinka A."/>
            <person name="Quesneville H."/>
            <person name="Colot V."/>
            <person name="Lysak M.A."/>
            <person name="Weigel D."/>
            <person name="Coupland G."/>
            <person name="Schneeberger K."/>
        </authorList>
    </citation>
    <scope>NUCLEOTIDE SEQUENCE [LARGE SCALE GENOMIC DNA]</scope>
    <source>
        <strain evidence="3">cv. Pajares</strain>
    </source>
</reference>
<dbReference type="InterPro" id="IPR011043">
    <property type="entry name" value="Gal_Oxase/kelch_b-propeller"/>
</dbReference>
<evidence type="ECO:0000259" key="1">
    <source>
        <dbReference type="SMART" id="SM00256"/>
    </source>
</evidence>
<accession>A0A087GW08</accession>
<dbReference type="SMART" id="SM00256">
    <property type="entry name" value="FBOX"/>
    <property type="match status" value="1"/>
</dbReference>
<dbReference type="InterPro" id="IPR017451">
    <property type="entry name" value="F-box-assoc_interact_dom"/>
</dbReference>